<reference evidence="2 3" key="1">
    <citation type="submission" date="2019-11" db="EMBL/GenBank/DDBJ databases">
        <title>Genome analysis of Rhizobacterium cereale a novel genus and species isolated from maize roots in North Spain.</title>
        <authorList>
            <person name="Menendez E."/>
            <person name="Flores-Felix J.D."/>
            <person name="Ramirez-Bahena M.-H."/>
            <person name="Igual J.M."/>
            <person name="Garcia-Fraile P."/>
            <person name="Peix A."/>
            <person name="Velazquez E."/>
        </authorList>
    </citation>
    <scope>NUCLEOTIDE SEQUENCE [LARGE SCALE GENOMIC DNA]</scope>
    <source>
        <strain evidence="2 3">RZME27</strain>
    </source>
</reference>
<keyword evidence="3" id="KW-1185">Reference proteome</keyword>
<protein>
    <recommendedName>
        <fullName evidence="1">DUF6894 domain-containing protein</fullName>
    </recommendedName>
</protein>
<evidence type="ECO:0000313" key="2">
    <source>
        <dbReference type="EMBL" id="MQY45394.1"/>
    </source>
</evidence>
<dbReference type="Proteomes" id="UP000435138">
    <property type="component" value="Unassembled WGS sequence"/>
</dbReference>
<dbReference type="EMBL" id="WIXI01000031">
    <property type="protein sequence ID" value="MQY45394.1"/>
    <property type="molecule type" value="Genomic_DNA"/>
</dbReference>
<accession>A0A6A8A450</accession>
<organism evidence="2 3">
    <name type="scientific">Endobacterium cereale</name>
    <dbReference type="NCBI Taxonomy" id="2663029"/>
    <lineage>
        <taxon>Bacteria</taxon>
        <taxon>Pseudomonadati</taxon>
        <taxon>Pseudomonadota</taxon>
        <taxon>Alphaproteobacteria</taxon>
        <taxon>Hyphomicrobiales</taxon>
        <taxon>Rhizobiaceae</taxon>
        <taxon>Endobacterium</taxon>
    </lineage>
</organism>
<name>A0A6A8A450_9HYPH</name>
<sequence>MPRYYFNYRIAGELETDHEGSELPDEESAVEEAKACAREILARKVLASELINGDVFEITTSAGKVVRTLPLRSVLNLK</sequence>
<evidence type="ECO:0000259" key="1">
    <source>
        <dbReference type="Pfam" id="PF21834"/>
    </source>
</evidence>
<dbReference type="AlphaFoldDB" id="A0A6A8A450"/>
<dbReference type="RefSeq" id="WP_153352927.1">
    <property type="nucleotide sequence ID" value="NZ_JAYKOO010000006.1"/>
</dbReference>
<evidence type="ECO:0000313" key="3">
    <source>
        <dbReference type="Proteomes" id="UP000435138"/>
    </source>
</evidence>
<dbReference type="InterPro" id="IPR054189">
    <property type="entry name" value="DUF6894"/>
</dbReference>
<dbReference type="Pfam" id="PF21834">
    <property type="entry name" value="DUF6894"/>
    <property type="match status" value="1"/>
</dbReference>
<comment type="caution">
    <text evidence="2">The sequence shown here is derived from an EMBL/GenBank/DDBJ whole genome shotgun (WGS) entry which is preliminary data.</text>
</comment>
<proteinExistence type="predicted"/>
<gene>
    <name evidence="2" type="ORF">GAO09_04855</name>
</gene>
<feature type="domain" description="DUF6894" evidence="1">
    <location>
        <begin position="3"/>
        <end position="71"/>
    </location>
</feature>